<protein>
    <submittedName>
        <fullName evidence="1">Uncharacterized protein</fullName>
    </submittedName>
</protein>
<dbReference type="Proteomes" id="UP000530928">
    <property type="component" value="Unassembled WGS sequence"/>
</dbReference>
<sequence>MRWLDALLGRQAPAEPDLDALFALPQAAPHLEGATGLAPTGQGAVCFRAAEGRAFTRVQKDAKALLGSRVRETSDPYGYTWLTVDHPLDKLVAELHSVNSTLEGADFAPSLLCSAVAFANGSQRLAMVYLYRRGSFYPFAPLAGRGRDTALERKVAATLAGDLPVEPDEARWFALWDSPMA</sequence>
<evidence type="ECO:0000313" key="2">
    <source>
        <dbReference type="Proteomes" id="UP000530928"/>
    </source>
</evidence>
<keyword evidence="2" id="KW-1185">Reference proteome</keyword>
<proteinExistence type="predicted"/>
<dbReference type="AlphaFoldDB" id="A0A7W0CED7"/>
<comment type="caution">
    <text evidence="1">The sequence shown here is derived from an EMBL/GenBank/DDBJ whole genome shotgun (WGS) entry which is preliminary data.</text>
</comment>
<reference evidence="1 2" key="1">
    <citation type="submission" date="2020-07" db="EMBL/GenBank/DDBJ databases">
        <title>Genomic Encyclopedia of Type Strains, Phase IV (KMG-IV): sequencing the most valuable type-strain genomes for metagenomic binning, comparative biology and taxonomic classification.</title>
        <authorList>
            <person name="Goeker M."/>
        </authorList>
    </citation>
    <scope>NUCLEOTIDE SEQUENCE [LARGE SCALE GENOMIC DNA]</scope>
    <source>
        <strain evidence="1 2">DSM 45533</strain>
    </source>
</reference>
<gene>
    <name evidence="1" type="ORF">HNR30_000780</name>
</gene>
<dbReference type="RefSeq" id="WP_181608238.1">
    <property type="nucleotide sequence ID" value="NZ_BAABAM010000001.1"/>
</dbReference>
<dbReference type="Pfam" id="PF22742">
    <property type="entry name" value="PspAB"/>
    <property type="match status" value="1"/>
</dbReference>
<organism evidence="1 2">
    <name type="scientific">Nonomuraea soli</name>
    <dbReference type="NCBI Taxonomy" id="1032476"/>
    <lineage>
        <taxon>Bacteria</taxon>
        <taxon>Bacillati</taxon>
        <taxon>Actinomycetota</taxon>
        <taxon>Actinomycetes</taxon>
        <taxon>Streptosporangiales</taxon>
        <taxon>Streptosporangiaceae</taxon>
        <taxon>Nonomuraea</taxon>
    </lineage>
</organism>
<dbReference type="EMBL" id="JACDUR010000001">
    <property type="protein sequence ID" value="MBA2889445.1"/>
    <property type="molecule type" value="Genomic_DNA"/>
</dbReference>
<evidence type="ECO:0000313" key="1">
    <source>
        <dbReference type="EMBL" id="MBA2889445.1"/>
    </source>
</evidence>
<name>A0A7W0CED7_9ACTN</name>
<dbReference type="InterPro" id="IPR054383">
    <property type="entry name" value="PspAB-like"/>
</dbReference>
<accession>A0A7W0CED7</accession>